<feature type="transmembrane region" description="Helical" evidence="13">
    <location>
        <begin position="368"/>
        <end position="389"/>
    </location>
</feature>
<dbReference type="GO" id="GO:0008506">
    <property type="term" value="F:sucrose:proton symporter activity"/>
    <property type="evidence" value="ECO:0007669"/>
    <property type="project" value="TreeGrafter"/>
</dbReference>
<evidence type="ECO:0000256" key="10">
    <source>
        <dbReference type="ARBA" id="ARBA00023136"/>
    </source>
</evidence>
<dbReference type="InterPro" id="IPR011701">
    <property type="entry name" value="MFS"/>
</dbReference>
<evidence type="ECO:0000256" key="7">
    <source>
        <dbReference type="ARBA" id="ARBA00022692"/>
    </source>
</evidence>
<dbReference type="InterPro" id="IPR036259">
    <property type="entry name" value="MFS_trans_sf"/>
</dbReference>
<dbReference type="FunFam" id="1.20.1250.20:FF:000366">
    <property type="entry name" value="Sucrose transport protein SUT5"/>
    <property type="match status" value="1"/>
</dbReference>
<gene>
    <name evidence="14" type="primary">suc3</name>
</gene>
<dbReference type="SUPFAM" id="SSF103473">
    <property type="entry name" value="MFS general substrate transporter"/>
    <property type="match status" value="1"/>
</dbReference>
<feature type="transmembrane region" description="Helical" evidence="13">
    <location>
        <begin position="451"/>
        <end position="473"/>
    </location>
</feature>
<feature type="transmembrane region" description="Helical" evidence="13">
    <location>
        <begin position="421"/>
        <end position="439"/>
    </location>
</feature>
<sequence>MMDAVSIRVPYKNLKQEVELVSADDDSHQRHRVQIQSSPEPLESPDSDRHHTPQKNCSLMTLILSCTIAAGVQFGWALQLSLLTPYIQTLGVEHAFSSFIWLCGPITGLVVQPCVGIWSDKCTSKYGRRRPFILIGSLMIAVSVIIIGYSADIGYVLGDTKEHCSTFKGTRTRAAIVFIIGFWMLDLANNTVQGPARALLADLSGPEQRNAANAIFCSWMAVGNILGFSSGASGNWHRWFPFLTSRACCEPCGNLKAAFLVAVVFLALCTLVTLYFAKEVPLTPKHPHHLSDSAPLLNEPQQNGSELSKLEIDTEFRHVPLEVKPDGHGMDNDIVGRKISEDDNTSLTDSPGAVLVNLLTSLRHLPPAMHSVLVVMALTWLSWFPFFLFDTDWMGREVYNGDPKGETAAKVQAYNQGVREGAFGLLLNSVVLGISSFLIEPMCKRMGARLVWASSNFIVFVCMAGTAIISFVSLRQMSDGVQDVIGANETTKIASLVIFTLLGFPLAVTYSVPFSVTAELTADSGGGQGLAIGVLNLAIVVPQMIVSLGAGPWDALFGGGNVPAFALASVASLAAGVIAVHKLPVLSSDSFKSTGFHFG</sequence>
<evidence type="ECO:0000256" key="5">
    <source>
        <dbReference type="ARBA" id="ARBA00022475"/>
    </source>
</evidence>
<dbReference type="PANTHER" id="PTHR19432">
    <property type="entry name" value="SUGAR TRANSPORTER"/>
    <property type="match status" value="1"/>
</dbReference>
<keyword evidence="9 13" id="KW-1133">Transmembrane helix</keyword>
<keyword evidence="10 13" id="KW-0472">Membrane</keyword>
<feature type="transmembrane region" description="Helical" evidence="13">
    <location>
        <begin position="562"/>
        <end position="580"/>
    </location>
</feature>
<name>Q7X9X8_PLAMJ</name>
<dbReference type="EMBL" id="AJ534442">
    <property type="protein sequence ID" value="CAD58887.1"/>
    <property type="molecule type" value="mRNA"/>
</dbReference>
<dbReference type="GO" id="GO:0005886">
    <property type="term" value="C:plasma membrane"/>
    <property type="evidence" value="ECO:0007669"/>
    <property type="project" value="UniProtKB-SubCell"/>
</dbReference>
<evidence type="ECO:0000256" key="1">
    <source>
        <dbReference type="ARBA" id="ARBA00004651"/>
    </source>
</evidence>
<feature type="transmembrane region" description="Helical" evidence="13">
    <location>
        <begin position="59"/>
        <end position="78"/>
    </location>
</feature>
<evidence type="ECO:0000256" key="6">
    <source>
        <dbReference type="ARBA" id="ARBA00022597"/>
    </source>
</evidence>
<feature type="transmembrane region" description="Helical" evidence="13">
    <location>
        <begin position="530"/>
        <end position="550"/>
    </location>
</feature>
<keyword evidence="7 13" id="KW-0812">Transmembrane</keyword>
<evidence type="ECO:0000256" key="13">
    <source>
        <dbReference type="SAM" id="Phobius"/>
    </source>
</evidence>
<comment type="similarity">
    <text evidence="11">Belongs to the major facilitator superfamily. Phosphate:H(+) symporter (TC 2.A.1.9) family.</text>
</comment>
<evidence type="ECO:0000256" key="11">
    <source>
        <dbReference type="ARBA" id="ARBA00044504"/>
    </source>
</evidence>
<organism evidence="14">
    <name type="scientific">Plantago major</name>
    <name type="common">Common plantain</name>
    <dbReference type="NCBI Taxonomy" id="29818"/>
    <lineage>
        <taxon>Eukaryota</taxon>
        <taxon>Viridiplantae</taxon>
        <taxon>Streptophyta</taxon>
        <taxon>Embryophyta</taxon>
        <taxon>Tracheophyta</taxon>
        <taxon>Spermatophyta</taxon>
        <taxon>Magnoliopsida</taxon>
        <taxon>eudicotyledons</taxon>
        <taxon>Gunneridae</taxon>
        <taxon>Pentapetalae</taxon>
        <taxon>asterids</taxon>
        <taxon>lamiids</taxon>
        <taxon>Lamiales</taxon>
        <taxon>Plantaginaceae</taxon>
        <taxon>Plantagineae</taxon>
        <taxon>Plantago</taxon>
    </lineage>
</organism>
<accession>Q7X9X8</accession>
<keyword evidence="4" id="KW-0813">Transport</keyword>
<comment type="pathway">
    <text evidence="2">Glycan biosynthesis; sucrose metabolism.</text>
</comment>
<evidence type="ECO:0000256" key="2">
    <source>
        <dbReference type="ARBA" id="ARBA00004914"/>
    </source>
</evidence>
<dbReference type="CDD" id="cd17313">
    <property type="entry name" value="MFS_SLC45_SUC"/>
    <property type="match status" value="1"/>
</dbReference>
<comment type="similarity">
    <text evidence="3">Belongs to the glycoside-pentoside-hexuronide (GPH) cation symporter transporter (TC 2.A.2.4) family.</text>
</comment>
<dbReference type="Gene3D" id="1.20.1250.20">
    <property type="entry name" value="MFS general substrate transporter like domains"/>
    <property type="match status" value="1"/>
</dbReference>
<dbReference type="AlphaFoldDB" id="Q7X9X8"/>
<evidence type="ECO:0000256" key="9">
    <source>
        <dbReference type="ARBA" id="ARBA00022989"/>
    </source>
</evidence>
<dbReference type="PANTHER" id="PTHR19432:SF35">
    <property type="entry name" value="SOLUTE CARRIER FAMILY 45 MEMBER 3 ISOFORM X1"/>
    <property type="match status" value="1"/>
</dbReference>
<proteinExistence type="evidence at transcript level"/>
<feature type="transmembrane region" description="Helical" evidence="13">
    <location>
        <begin position="131"/>
        <end position="151"/>
    </location>
</feature>
<feature type="transmembrane region" description="Helical" evidence="13">
    <location>
        <begin position="493"/>
        <end position="518"/>
    </location>
</feature>
<keyword evidence="5" id="KW-1003">Cell membrane</keyword>
<evidence type="ECO:0000256" key="3">
    <source>
        <dbReference type="ARBA" id="ARBA00007134"/>
    </source>
</evidence>
<feature type="region of interest" description="Disordered" evidence="12">
    <location>
        <begin position="22"/>
        <end position="53"/>
    </location>
</feature>
<keyword evidence="8" id="KW-0769">Symport</keyword>
<dbReference type="Pfam" id="PF07690">
    <property type="entry name" value="MFS_1"/>
    <property type="match status" value="1"/>
</dbReference>
<feature type="transmembrane region" description="Helical" evidence="13">
    <location>
        <begin position="98"/>
        <end position="119"/>
    </location>
</feature>
<protein>
    <submittedName>
        <fullName evidence="14">Sucrose transporter</fullName>
    </submittedName>
</protein>
<feature type="transmembrane region" description="Helical" evidence="13">
    <location>
        <begin position="213"/>
        <end position="237"/>
    </location>
</feature>
<evidence type="ECO:0000313" key="14">
    <source>
        <dbReference type="EMBL" id="CAD58887.1"/>
    </source>
</evidence>
<comment type="subcellular location">
    <subcellularLocation>
        <location evidence="1">Cell membrane</location>
        <topology evidence="1">Multi-pass membrane protein</topology>
    </subcellularLocation>
</comment>
<evidence type="ECO:0000256" key="8">
    <source>
        <dbReference type="ARBA" id="ARBA00022847"/>
    </source>
</evidence>
<evidence type="ECO:0000256" key="4">
    <source>
        <dbReference type="ARBA" id="ARBA00022448"/>
    </source>
</evidence>
<keyword evidence="6" id="KW-0762">Sugar transport</keyword>
<reference evidence="14" key="1">
    <citation type="journal article" date="2003" name="Plant Cell">
        <title>PmSUC3: characterization of a SUT2/SUC3-type sucrose transporter from Plantago major.</title>
        <authorList>
            <person name="Barth I."/>
            <person name="Meyer S."/>
            <person name="Sauer N."/>
        </authorList>
    </citation>
    <scope>NUCLEOTIDE SEQUENCE</scope>
    <source>
        <tissue evidence="14">Phloem</tissue>
    </source>
</reference>
<evidence type="ECO:0000256" key="12">
    <source>
        <dbReference type="SAM" id="MobiDB-lite"/>
    </source>
</evidence>
<feature type="transmembrane region" description="Helical" evidence="13">
    <location>
        <begin position="257"/>
        <end position="277"/>
    </location>
</feature>
<dbReference type="FunFam" id="1.20.1250.20:FF:000182">
    <property type="entry name" value="Sucrose transporter SUC2"/>
    <property type="match status" value="1"/>
</dbReference>